<dbReference type="EMBL" id="NTFH01000008">
    <property type="protein sequence ID" value="PHQ14791.1"/>
    <property type="molecule type" value="Genomic_DNA"/>
</dbReference>
<dbReference type="InterPro" id="IPR050300">
    <property type="entry name" value="GDXG_lipolytic_enzyme"/>
</dbReference>
<name>A0A2G1UJW2_9GAMM</name>
<evidence type="ECO:0000256" key="2">
    <source>
        <dbReference type="ARBA" id="ARBA00022801"/>
    </source>
</evidence>
<gene>
    <name evidence="4" type="ORF">CLH61_10565</name>
</gene>
<feature type="domain" description="Alpha/beta hydrolase fold-3" evidence="3">
    <location>
        <begin position="111"/>
        <end position="325"/>
    </location>
</feature>
<evidence type="ECO:0000313" key="5">
    <source>
        <dbReference type="Proteomes" id="UP000231409"/>
    </source>
</evidence>
<dbReference type="Pfam" id="PF07859">
    <property type="entry name" value="Abhydrolase_3"/>
    <property type="match status" value="1"/>
</dbReference>
<protein>
    <submittedName>
        <fullName evidence="4">Alpha/beta hydrolase</fullName>
    </submittedName>
</protein>
<keyword evidence="5" id="KW-1185">Reference proteome</keyword>
<keyword evidence="2 4" id="KW-0378">Hydrolase</keyword>
<organism evidence="4 5">
    <name type="scientific">Marinobacter profundi</name>
    <dbReference type="NCBI Taxonomy" id="2666256"/>
    <lineage>
        <taxon>Bacteria</taxon>
        <taxon>Pseudomonadati</taxon>
        <taxon>Pseudomonadota</taxon>
        <taxon>Gammaproteobacteria</taxon>
        <taxon>Pseudomonadales</taxon>
        <taxon>Marinobacteraceae</taxon>
        <taxon>Marinobacter</taxon>
    </lineage>
</organism>
<dbReference type="SUPFAM" id="SSF53474">
    <property type="entry name" value="alpha/beta-Hydrolases"/>
    <property type="match status" value="1"/>
</dbReference>
<comment type="caution">
    <text evidence="4">The sequence shown here is derived from an EMBL/GenBank/DDBJ whole genome shotgun (WGS) entry which is preliminary data.</text>
</comment>
<dbReference type="PROSITE" id="PS01173">
    <property type="entry name" value="LIPASE_GDXG_HIS"/>
    <property type="match status" value="1"/>
</dbReference>
<dbReference type="PANTHER" id="PTHR48081">
    <property type="entry name" value="AB HYDROLASE SUPERFAMILY PROTEIN C4A8.06C"/>
    <property type="match status" value="1"/>
</dbReference>
<comment type="similarity">
    <text evidence="1">Belongs to the 'GDXG' lipolytic enzyme family.</text>
</comment>
<dbReference type="InterPro" id="IPR013094">
    <property type="entry name" value="AB_hydrolase_3"/>
</dbReference>
<evidence type="ECO:0000256" key="1">
    <source>
        <dbReference type="ARBA" id="ARBA00010515"/>
    </source>
</evidence>
<accession>A0A2G1UJW2</accession>
<dbReference type="AlphaFoldDB" id="A0A2G1UJW2"/>
<sequence>MIWIVLAILLAVILALLLALRAEDLSHLDRDELPPCDRKPSDQHEEVLAKLRELTSSARGLKGKARLYALRRHMDTLSDGIPLSSEFRPSGAGEPRGEWVIAPGTDTSRRILYIHGGAWVAGSPRSHRAITDQLSRVANAAVFAVDYRLMPEHRYIDGLRDCRNAYRWILDHGPDGDQPASFVVVAGDSAGGSHTLVLLAWARDRGLRQADAAIALSPSTDLTLTAPSNRNNIGTDPLLGPTFGGLSRIPLPVLWWASYAAFRVPPASPLASPLRGNLANLPPTLVHASDCEMLLDNARRYVARARDAGSPAELHTWPGMVHVWHIFAPLLPEAEEAFDDIGRFLHQLAPAGKPSATVEQARKTS</sequence>
<dbReference type="InterPro" id="IPR002168">
    <property type="entry name" value="Lipase_GDXG_HIS_AS"/>
</dbReference>
<dbReference type="RefSeq" id="WP_099614708.1">
    <property type="nucleotide sequence ID" value="NZ_KZ319371.1"/>
</dbReference>
<dbReference type="GO" id="GO:0016787">
    <property type="term" value="F:hydrolase activity"/>
    <property type="evidence" value="ECO:0007669"/>
    <property type="project" value="UniProtKB-KW"/>
</dbReference>
<dbReference type="Proteomes" id="UP000231409">
    <property type="component" value="Unassembled WGS sequence"/>
</dbReference>
<evidence type="ECO:0000259" key="3">
    <source>
        <dbReference type="Pfam" id="PF07859"/>
    </source>
</evidence>
<dbReference type="PANTHER" id="PTHR48081:SF8">
    <property type="entry name" value="ALPHA_BETA HYDROLASE FOLD-3 DOMAIN-CONTAINING PROTEIN-RELATED"/>
    <property type="match status" value="1"/>
</dbReference>
<reference evidence="4 5" key="1">
    <citation type="submission" date="2017-09" db="EMBL/GenBank/DDBJ databases">
        <title>The draft genome sequences of Marinobacter sp. PWS21.</title>
        <authorList>
            <person name="Cao J."/>
        </authorList>
    </citation>
    <scope>NUCLEOTIDE SEQUENCE [LARGE SCALE GENOMIC DNA]</scope>
    <source>
        <strain evidence="4 5">PWS21</strain>
    </source>
</reference>
<dbReference type="Gene3D" id="3.40.50.1820">
    <property type="entry name" value="alpha/beta hydrolase"/>
    <property type="match status" value="1"/>
</dbReference>
<evidence type="ECO:0000313" key="4">
    <source>
        <dbReference type="EMBL" id="PHQ14791.1"/>
    </source>
</evidence>
<proteinExistence type="inferred from homology"/>
<dbReference type="InterPro" id="IPR029058">
    <property type="entry name" value="AB_hydrolase_fold"/>
</dbReference>